<dbReference type="Pfam" id="PF00990">
    <property type="entry name" value="GGDEF"/>
    <property type="match status" value="1"/>
</dbReference>
<dbReference type="CDD" id="cd01949">
    <property type="entry name" value="GGDEF"/>
    <property type="match status" value="1"/>
</dbReference>
<feature type="transmembrane region" description="Helical" evidence="1">
    <location>
        <begin position="186"/>
        <end position="204"/>
    </location>
</feature>
<dbReference type="GO" id="GO:0043709">
    <property type="term" value="P:cell adhesion involved in single-species biofilm formation"/>
    <property type="evidence" value="ECO:0007669"/>
    <property type="project" value="TreeGrafter"/>
</dbReference>
<dbReference type="InterPro" id="IPR043128">
    <property type="entry name" value="Rev_trsase/Diguanyl_cyclase"/>
</dbReference>
<feature type="transmembrane region" description="Helical" evidence="1">
    <location>
        <begin position="71"/>
        <end position="90"/>
    </location>
</feature>
<evidence type="ECO:0000259" key="2">
    <source>
        <dbReference type="PROSITE" id="PS50887"/>
    </source>
</evidence>
<dbReference type="PANTHER" id="PTHR45138:SF9">
    <property type="entry name" value="DIGUANYLATE CYCLASE DGCM-RELATED"/>
    <property type="match status" value="1"/>
</dbReference>
<dbReference type="SUPFAM" id="SSF55073">
    <property type="entry name" value="Nucleotide cyclase"/>
    <property type="match status" value="1"/>
</dbReference>
<dbReference type="GO" id="GO:0052621">
    <property type="term" value="F:diguanylate cyclase activity"/>
    <property type="evidence" value="ECO:0007669"/>
    <property type="project" value="TreeGrafter"/>
</dbReference>
<dbReference type="InterPro" id="IPR000160">
    <property type="entry name" value="GGDEF_dom"/>
</dbReference>
<feature type="transmembrane region" description="Helical" evidence="1">
    <location>
        <begin position="42"/>
        <end position="59"/>
    </location>
</feature>
<organism evidence="3">
    <name type="scientific">mine drainage metagenome</name>
    <dbReference type="NCBI Taxonomy" id="410659"/>
    <lineage>
        <taxon>unclassified sequences</taxon>
        <taxon>metagenomes</taxon>
        <taxon>ecological metagenomes</taxon>
    </lineage>
</organism>
<name>E6PCX0_9ZZZZ</name>
<feature type="transmembrane region" description="Helical" evidence="1">
    <location>
        <begin position="210"/>
        <end position="230"/>
    </location>
</feature>
<dbReference type="AlphaFoldDB" id="E6PCX0"/>
<dbReference type="PROSITE" id="PS50887">
    <property type="entry name" value="GGDEF"/>
    <property type="match status" value="1"/>
</dbReference>
<dbReference type="InterPro" id="IPR050469">
    <property type="entry name" value="Diguanylate_Cyclase"/>
</dbReference>
<sequence>MTTLDRARLYRMAIFAPGAIGLVAFIAELARSTAPWSLSDSLLAFFAVAATLAVAFYATSLPRLRSRRVAFGAEGYVLDVPILAPLLLASFHGGEIAAMAAFLGFSLAAYIRREELGFDILRHGVGRATLLLLVAAFVPPHALLSWNFLRFGATTMAIAAAYELLFAAPLLAIARNVSIRHTVLRFARTRGLWLSLAAVTLWASVDRWGFLTGGAALGVALWLPLPYVAWLRWNNDRLSGELARLKLVREAVAAMLAARDPLPQMRSILGSLRRALVDETLEIVTRTENKKKWQTVASLGPTIGEEAAALRARLLARLPSADRESAKASVGTATISVYAIRAGEALAGALLVHRRRDDISAREHQQFYQAARELAPLLIDLQSISEAHNAANTDPLTGVFNRRAILERLNALVDDARHGAVLMLDLDRFKDINDHLGHAAGDGVLRRVADEIRAALRLEDALGRIGGEEFLVVMPDASRDIAVAIGERIRTGVARSDGGEQQPTVTISIGVATVRGHDRPAELLARADRALYEAKRLGRNRLVEEEQTA</sequence>
<feature type="transmembrane region" description="Helical" evidence="1">
    <location>
        <begin position="124"/>
        <end position="142"/>
    </location>
</feature>
<dbReference type="SMART" id="SM00267">
    <property type="entry name" value="GGDEF"/>
    <property type="match status" value="1"/>
</dbReference>
<keyword evidence="1" id="KW-0812">Transmembrane</keyword>
<gene>
    <name evidence="3" type="ORF">CARN1_2192</name>
</gene>
<dbReference type="GO" id="GO:0005886">
    <property type="term" value="C:plasma membrane"/>
    <property type="evidence" value="ECO:0007669"/>
    <property type="project" value="TreeGrafter"/>
</dbReference>
<keyword evidence="1" id="KW-1133">Transmembrane helix</keyword>
<feature type="transmembrane region" description="Helical" evidence="1">
    <location>
        <begin position="148"/>
        <end position="174"/>
    </location>
</feature>
<dbReference type="Gene3D" id="3.30.70.270">
    <property type="match status" value="1"/>
</dbReference>
<comment type="caution">
    <text evidence="3">The sequence shown here is derived from an EMBL/GenBank/DDBJ whole genome shotgun (WGS) entry which is preliminary data.</text>
</comment>
<feature type="transmembrane region" description="Helical" evidence="1">
    <location>
        <begin position="12"/>
        <end position="30"/>
    </location>
</feature>
<dbReference type="NCBIfam" id="TIGR00254">
    <property type="entry name" value="GGDEF"/>
    <property type="match status" value="1"/>
</dbReference>
<protein>
    <recommendedName>
        <fullName evidence="2">GGDEF domain-containing protein</fullName>
    </recommendedName>
</protein>
<proteinExistence type="predicted"/>
<dbReference type="InterPro" id="IPR029787">
    <property type="entry name" value="Nucleotide_cyclase"/>
</dbReference>
<feature type="domain" description="GGDEF" evidence="2">
    <location>
        <begin position="417"/>
        <end position="547"/>
    </location>
</feature>
<evidence type="ECO:0000313" key="3">
    <source>
        <dbReference type="EMBL" id="CBH74305.1"/>
    </source>
</evidence>
<keyword evidence="1" id="KW-0472">Membrane</keyword>
<dbReference type="PANTHER" id="PTHR45138">
    <property type="entry name" value="REGULATORY COMPONENTS OF SENSORY TRANSDUCTION SYSTEM"/>
    <property type="match status" value="1"/>
</dbReference>
<feature type="transmembrane region" description="Helical" evidence="1">
    <location>
        <begin position="96"/>
        <end position="112"/>
    </location>
</feature>
<dbReference type="GO" id="GO:1902201">
    <property type="term" value="P:negative regulation of bacterial-type flagellum-dependent cell motility"/>
    <property type="evidence" value="ECO:0007669"/>
    <property type="project" value="TreeGrafter"/>
</dbReference>
<evidence type="ECO:0000256" key="1">
    <source>
        <dbReference type="SAM" id="Phobius"/>
    </source>
</evidence>
<accession>E6PCX0</accession>
<reference evidence="3" key="1">
    <citation type="submission" date="2009-10" db="EMBL/GenBank/DDBJ databases">
        <title>Diversity of trophic interactions inside an arsenic-rich microbial ecosystem.</title>
        <authorList>
            <person name="Bertin P.N."/>
            <person name="Heinrich-Salmeron A."/>
            <person name="Pelletier E."/>
            <person name="Goulhen-Chollet F."/>
            <person name="Arsene-Ploetze F."/>
            <person name="Gallien S."/>
            <person name="Calteau A."/>
            <person name="Vallenet D."/>
            <person name="Casiot C."/>
            <person name="Chane-Woon-Ming B."/>
            <person name="Giloteaux L."/>
            <person name="Barakat M."/>
            <person name="Bonnefoy V."/>
            <person name="Bruneel O."/>
            <person name="Chandler M."/>
            <person name="Cleiss J."/>
            <person name="Duran R."/>
            <person name="Elbaz-Poulichet F."/>
            <person name="Fonknechten N."/>
            <person name="Lauga B."/>
            <person name="Mornico D."/>
            <person name="Ortet P."/>
            <person name="Schaeffer C."/>
            <person name="Siguier P."/>
            <person name="Alexander Thil Smith A."/>
            <person name="Van Dorsselaer A."/>
            <person name="Weissenbach J."/>
            <person name="Medigue C."/>
            <person name="Le Paslier D."/>
        </authorList>
    </citation>
    <scope>NUCLEOTIDE SEQUENCE</scope>
</reference>
<dbReference type="FunFam" id="3.30.70.270:FF:000001">
    <property type="entry name" value="Diguanylate cyclase domain protein"/>
    <property type="match status" value="1"/>
</dbReference>
<dbReference type="EMBL" id="CABL01000001">
    <property type="protein sequence ID" value="CBH74305.1"/>
    <property type="molecule type" value="Genomic_DNA"/>
</dbReference>